<dbReference type="AlphaFoldDB" id="A0A812X8A4"/>
<dbReference type="OrthoDB" id="10510646at2759"/>
<dbReference type="EMBL" id="CAJNJA010035690">
    <property type="protein sequence ID" value="CAE7709640.1"/>
    <property type="molecule type" value="Genomic_DNA"/>
</dbReference>
<evidence type="ECO:0000313" key="3">
    <source>
        <dbReference type="EMBL" id="CAE7709640.1"/>
    </source>
</evidence>
<comment type="caution">
    <text evidence="3">The sequence shown here is derived from an EMBL/GenBank/DDBJ whole genome shotgun (WGS) entry which is preliminary data.</text>
</comment>
<protein>
    <submittedName>
        <fullName evidence="3">SerS protein</fullName>
    </submittedName>
</protein>
<proteinExistence type="predicted"/>
<name>A0A812X8A4_9DINO</name>
<sequence length="185" mass="21455">MTTCSQRLQEDTSLLQQLEGTRSNLLRLSAELRSVEAQNDQLRVAAAARSLQREEQRELQGKVAELRKALEKATTCRDRLRRQTSELEDQAATQRRLARAYEEGAQELRTELRHAMRHLKARQEHSCAEESQSSAASSCLRDGSEIWEPLLEGDPMDGTWRRRSSSLRKQRAEMPWSMDQTWRFK</sequence>
<organism evidence="3 4">
    <name type="scientific">Symbiodinium necroappetens</name>
    <dbReference type="NCBI Taxonomy" id="1628268"/>
    <lineage>
        <taxon>Eukaryota</taxon>
        <taxon>Sar</taxon>
        <taxon>Alveolata</taxon>
        <taxon>Dinophyceae</taxon>
        <taxon>Suessiales</taxon>
        <taxon>Symbiodiniaceae</taxon>
        <taxon>Symbiodinium</taxon>
    </lineage>
</organism>
<feature type="region of interest" description="Disordered" evidence="2">
    <location>
        <begin position="120"/>
        <end position="139"/>
    </location>
</feature>
<feature type="coiled-coil region" evidence="1">
    <location>
        <begin position="18"/>
        <end position="97"/>
    </location>
</feature>
<keyword evidence="1" id="KW-0175">Coiled coil</keyword>
<evidence type="ECO:0000256" key="2">
    <source>
        <dbReference type="SAM" id="MobiDB-lite"/>
    </source>
</evidence>
<gene>
    <name evidence="3" type="primary">serS</name>
    <name evidence="3" type="ORF">SNEC2469_LOCUS20472</name>
</gene>
<evidence type="ECO:0000256" key="1">
    <source>
        <dbReference type="SAM" id="Coils"/>
    </source>
</evidence>
<keyword evidence="4" id="KW-1185">Reference proteome</keyword>
<dbReference type="Proteomes" id="UP000601435">
    <property type="component" value="Unassembled WGS sequence"/>
</dbReference>
<accession>A0A812X8A4</accession>
<reference evidence="3" key="1">
    <citation type="submission" date="2021-02" db="EMBL/GenBank/DDBJ databases">
        <authorList>
            <person name="Dougan E. K."/>
            <person name="Rhodes N."/>
            <person name="Thang M."/>
            <person name="Chan C."/>
        </authorList>
    </citation>
    <scope>NUCLEOTIDE SEQUENCE</scope>
</reference>
<feature type="compositionally biased region" description="Low complexity" evidence="2">
    <location>
        <begin position="129"/>
        <end position="139"/>
    </location>
</feature>
<evidence type="ECO:0000313" key="4">
    <source>
        <dbReference type="Proteomes" id="UP000601435"/>
    </source>
</evidence>